<dbReference type="SUPFAM" id="SSF49265">
    <property type="entry name" value="Fibronectin type III"/>
    <property type="match status" value="2"/>
</dbReference>
<feature type="compositionally biased region" description="Basic and acidic residues" evidence="5">
    <location>
        <begin position="513"/>
        <end position="524"/>
    </location>
</feature>
<feature type="region of interest" description="Disordered" evidence="5">
    <location>
        <begin position="608"/>
        <end position="692"/>
    </location>
</feature>
<evidence type="ECO:0000313" key="9">
    <source>
        <dbReference type="Proteomes" id="UP001158576"/>
    </source>
</evidence>
<dbReference type="Pfam" id="PF00041">
    <property type="entry name" value="fn3"/>
    <property type="match status" value="1"/>
</dbReference>
<protein>
    <submittedName>
        <fullName evidence="8">Oidioi.mRNA.OKI2018_I69.XSR.g16603.t1.cds</fullName>
    </submittedName>
</protein>
<dbReference type="PROSITE" id="PS50853">
    <property type="entry name" value="FN3"/>
    <property type="match status" value="2"/>
</dbReference>
<dbReference type="PANTHER" id="PTHR14234:SF19">
    <property type="entry name" value="RIM-BINDING PROTEIN, ISOFORM F"/>
    <property type="match status" value="1"/>
</dbReference>
<dbReference type="CDD" id="cd12012">
    <property type="entry name" value="SH3_RIM-BP_2"/>
    <property type="match status" value="1"/>
</dbReference>
<keyword evidence="3" id="KW-0677">Repeat</keyword>
<evidence type="ECO:0000256" key="1">
    <source>
        <dbReference type="ARBA" id="ARBA00010749"/>
    </source>
</evidence>
<dbReference type="PANTHER" id="PTHR14234">
    <property type="entry name" value="RIM BINDING PROTEIN-RELATED"/>
    <property type="match status" value="1"/>
</dbReference>
<evidence type="ECO:0000313" key="8">
    <source>
        <dbReference type="EMBL" id="CAG5099618.1"/>
    </source>
</evidence>
<dbReference type="SMART" id="SM00326">
    <property type="entry name" value="SH3"/>
    <property type="match status" value="3"/>
</dbReference>
<keyword evidence="2 4" id="KW-0728">SH3 domain</keyword>
<name>A0ABN7SKJ7_OIKDI</name>
<dbReference type="InterPro" id="IPR040325">
    <property type="entry name" value="RIMBP1/2/3"/>
</dbReference>
<dbReference type="Pfam" id="PF25523">
    <property type="entry name" value="Ig_RIMBP2"/>
    <property type="match status" value="1"/>
</dbReference>
<evidence type="ECO:0000256" key="2">
    <source>
        <dbReference type="ARBA" id="ARBA00022443"/>
    </source>
</evidence>
<dbReference type="InterPro" id="IPR035753">
    <property type="entry name" value="RIM-BP_SH3_2"/>
</dbReference>
<feature type="compositionally biased region" description="Low complexity" evidence="5">
    <location>
        <begin position="608"/>
        <end position="626"/>
    </location>
</feature>
<dbReference type="InterPro" id="IPR001452">
    <property type="entry name" value="SH3_domain"/>
</dbReference>
<evidence type="ECO:0000256" key="3">
    <source>
        <dbReference type="ARBA" id="ARBA00022737"/>
    </source>
</evidence>
<dbReference type="Proteomes" id="UP001158576">
    <property type="component" value="Chromosome XSR"/>
</dbReference>
<evidence type="ECO:0000256" key="4">
    <source>
        <dbReference type="PROSITE-ProRule" id="PRU00192"/>
    </source>
</evidence>
<accession>A0ABN7SKJ7</accession>
<dbReference type="InterPro" id="IPR036028">
    <property type="entry name" value="SH3-like_dom_sf"/>
</dbReference>
<reference evidence="8 9" key="1">
    <citation type="submission" date="2021-04" db="EMBL/GenBank/DDBJ databases">
        <authorList>
            <person name="Bliznina A."/>
        </authorList>
    </citation>
    <scope>NUCLEOTIDE SEQUENCE [LARGE SCALE GENOMIC DNA]</scope>
</reference>
<dbReference type="SUPFAM" id="SSF50044">
    <property type="entry name" value="SH3-domain"/>
    <property type="match status" value="3"/>
</dbReference>
<feature type="compositionally biased region" description="Low complexity" evidence="5">
    <location>
        <begin position="639"/>
        <end position="648"/>
    </location>
</feature>
<feature type="region of interest" description="Disordered" evidence="5">
    <location>
        <begin position="507"/>
        <end position="588"/>
    </location>
</feature>
<feature type="region of interest" description="Disordered" evidence="5">
    <location>
        <begin position="779"/>
        <end position="825"/>
    </location>
</feature>
<gene>
    <name evidence="8" type="ORF">OKIOD_LOCUS8161</name>
</gene>
<feature type="compositionally biased region" description="Basic residues" evidence="5">
    <location>
        <begin position="627"/>
        <end position="638"/>
    </location>
</feature>
<feature type="compositionally biased region" description="Pro residues" evidence="5">
    <location>
        <begin position="347"/>
        <end position="356"/>
    </location>
</feature>
<dbReference type="Pfam" id="PF07653">
    <property type="entry name" value="SH3_2"/>
    <property type="match status" value="3"/>
</dbReference>
<keyword evidence="9" id="KW-1185">Reference proteome</keyword>
<evidence type="ECO:0000256" key="5">
    <source>
        <dbReference type="SAM" id="MobiDB-lite"/>
    </source>
</evidence>
<proteinExistence type="inferred from homology"/>
<dbReference type="InterPro" id="IPR036116">
    <property type="entry name" value="FN3_sf"/>
</dbReference>
<feature type="compositionally biased region" description="Basic and acidic residues" evidence="5">
    <location>
        <begin position="679"/>
        <end position="688"/>
    </location>
</feature>
<feature type="domain" description="Fibronectin type-III" evidence="7">
    <location>
        <begin position="353"/>
        <end position="455"/>
    </location>
</feature>
<sequence length="907" mass="101136">MLQRYEQLSSQNQNGTVQNELMATHSLANTVENNPGQSSQVRVYLARYDYNPYDGPNNCPELELFLSAGEYVYVSGSADQDGFYFGETTDGRRGLVPGNYLELVPNLAAPPYRTATAEVANGKTNLTVPHTDSLNRVGTGIESPVSKAFELFELDGKAIVPFPRQIRVDKKLQHSLLISWVAPKLSGEENVIEYRIDVNEQLKTIVDGEKSSAVVENIHDSGTYRISVSAVLAEGVSSDPIRCTLLYGTDVAERAAPVLLRLEAVNSSSCVMSWLPVNSNFRHRVSVNGVERETLPAGFYRTRLTNLEPDRQYVMMVEPVGTDVNQQSSSTSSAGGQLATLKVRTRPPGPPDPPQSPVIEEDQINQKNVLIRWLPVTLTGTSNGTPIRGYAVYQNGKMLDEVVNPSGDRISVLRSQIKPGSKITVRTITVDGEMSIDSGLAKPYSECASVTPPNSKMNLPGTMAGASHHPSLNHPGATAAQRLIADFESENDEWLRHTIDRHISRASGNLPDAQKESWNRSLDRRRAHSMPRKAHMNQGVGLLDAYPDHIPRSRTQQRGPTSRPFMGAPPMYDYELDPREQPSYLKDQPNVFERLRTSEQYSDYILSDSEPSLSSMSSWGRRSPSSSKRRTHAHHSSSNRHSNSFSMHDISNSYNQFPSYHQPRGRSPTEKTHHRSRKKELNPQEKLRRQNKPRLFVALYDYDPLSQSPNDDAVEVELSFRVGQLIKIFGEKDEDGFFKGATRDGHRGLVPCNHIAEVDVPNSSTMESLYEKGFLNSDSEKISTRQSKPKFKAPRGQSQGRNKQVSGSPLSERNKKMNQGKKGNNGVGDIYVAVYDYNPSLTSPNVDTRDEELKLQKGDVVRVLGPLDYDGFFYAEVNGRRGFVPSNFLQLQNKPKSEAKMNKSEKK</sequence>
<comment type="similarity">
    <text evidence="1">Belongs to the RIMBP family.</text>
</comment>
<feature type="region of interest" description="Disordered" evidence="5">
    <location>
        <begin position="342"/>
        <end position="361"/>
    </location>
</feature>
<dbReference type="CDD" id="cd00063">
    <property type="entry name" value="FN3"/>
    <property type="match status" value="1"/>
</dbReference>
<evidence type="ECO:0000259" key="6">
    <source>
        <dbReference type="PROSITE" id="PS50002"/>
    </source>
</evidence>
<dbReference type="PROSITE" id="PS50002">
    <property type="entry name" value="SH3"/>
    <property type="match status" value="3"/>
</dbReference>
<organism evidence="8 9">
    <name type="scientific">Oikopleura dioica</name>
    <name type="common">Tunicate</name>
    <dbReference type="NCBI Taxonomy" id="34765"/>
    <lineage>
        <taxon>Eukaryota</taxon>
        <taxon>Metazoa</taxon>
        <taxon>Chordata</taxon>
        <taxon>Tunicata</taxon>
        <taxon>Appendicularia</taxon>
        <taxon>Copelata</taxon>
        <taxon>Oikopleuridae</taxon>
        <taxon>Oikopleura</taxon>
    </lineage>
</organism>
<dbReference type="EMBL" id="OU015569">
    <property type="protein sequence ID" value="CAG5099618.1"/>
    <property type="molecule type" value="Genomic_DNA"/>
</dbReference>
<evidence type="ECO:0000259" key="7">
    <source>
        <dbReference type="PROSITE" id="PS50853"/>
    </source>
</evidence>
<feature type="domain" description="SH3" evidence="6">
    <location>
        <begin position="826"/>
        <end position="894"/>
    </location>
</feature>
<dbReference type="Gene3D" id="2.60.40.10">
    <property type="entry name" value="Immunoglobulins"/>
    <property type="match status" value="2"/>
</dbReference>
<dbReference type="InterPro" id="IPR013783">
    <property type="entry name" value="Ig-like_fold"/>
</dbReference>
<feature type="domain" description="Fibronectin type-III" evidence="7">
    <location>
        <begin position="162"/>
        <end position="252"/>
    </location>
</feature>
<dbReference type="CDD" id="cd11851">
    <property type="entry name" value="SH3_RIM-BP"/>
    <property type="match status" value="1"/>
</dbReference>
<dbReference type="SMART" id="SM00060">
    <property type="entry name" value="FN3"/>
    <property type="match status" value="3"/>
</dbReference>
<feature type="compositionally biased region" description="Polar residues" evidence="5">
    <location>
        <begin position="649"/>
        <end position="659"/>
    </location>
</feature>
<dbReference type="PRINTS" id="PR00452">
    <property type="entry name" value="SH3DOMAIN"/>
</dbReference>
<feature type="compositionally biased region" description="Polar residues" evidence="5">
    <location>
        <begin position="796"/>
        <end position="811"/>
    </location>
</feature>
<feature type="domain" description="SH3" evidence="6">
    <location>
        <begin position="691"/>
        <end position="760"/>
    </location>
</feature>
<feature type="domain" description="SH3" evidence="6">
    <location>
        <begin position="39"/>
        <end position="106"/>
    </location>
</feature>
<dbReference type="Gene3D" id="2.30.30.40">
    <property type="entry name" value="SH3 Domains"/>
    <property type="match status" value="3"/>
</dbReference>
<feature type="compositionally biased region" description="Basic residues" evidence="5">
    <location>
        <begin position="525"/>
        <end position="535"/>
    </location>
</feature>
<dbReference type="InterPro" id="IPR003961">
    <property type="entry name" value="FN3_dom"/>
</dbReference>
<dbReference type="InterPro" id="IPR057884">
    <property type="entry name" value="FN3_RIM-BP1/2/3"/>
</dbReference>